<dbReference type="PANTHER" id="PTHR13693">
    <property type="entry name" value="CLASS II AMINOTRANSFERASE/8-AMINO-7-OXONONANOATE SYNTHASE"/>
    <property type="match status" value="1"/>
</dbReference>
<name>A0A0D0KSH0_9PSED</name>
<evidence type="ECO:0000256" key="9">
    <source>
        <dbReference type="ARBA" id="ARBA00031691"/>
    </source>
</evidence>
<dbReference type="RefSeq" id="WP_042554258.1">
    <property type="nucleotide sequence ID" value="NZ_JXQW01000031.1"/>
</dbReference>
<evidence type="ECO:0000256" key="1">
    <source>
        <dbReference type="ARBA" id="ARBA00001933"/>
    </source>
</evidence>
<feature type="domain" description="Aminotransferase class I/classII large" evidence="14">
    <location>
        <begin position="44"/>
        <end position="386"/>
    </location>
</feature>
<comment type="pathway">
    <text evidence="2">Porphyrin-containing compound metabolism; protoporphyrin-IX biosynthesis; 5-aminolevulinate from glycine: step 1/1.</text>
</comment>
<dbReference type="InterPro" id="IPR015424">
    <property type="entry name" value="PyrdxlP-dep_Trfase"/>
</dbReference>
<evidence type="ECO:0000313" key="15">
    <source>
        <dbReference type="EMBL" id="KIP99932.1"/>
    </source>
</evidence>
<reference evidence="15 16" key="1">
    <citation type="submission" date="2014-12" db="EMBL/GenBank/DDBJ databases">
        <title>16Stimator: statistical estimation of ribosomal gene copy numbers from draft genome assemblies.</title>
        <authorList>
            <person name="Perisin M.A."/>
            <person name="Vetter M."/>
            <person name="Gilbert J.A."/>
            <person name="Bergelson J."/>
        </authorList>
    </citation>
    <scope>NUCLEOTIDE SEQUENCE [LARGE SCALE GENOMIC DNA]</scope>
    <source>
        <strain evidence="15 16">MEJ086</strain>
    </source>
</reference>
<evidence type="ECO:0000256" key="7">
    <source>
        <dbReference type="ARBA" id="ARBA00023133"/>
    </source>
</evidence>
<evidence type="ECO:0000256" key="3">
    <source>
        <dbReference type="ARBA" id="ARBA00008392"/>
    </source>
</evidence>
<evidence type="ECO:0000256" key="8">
    <source>
        <dbReference type="ARBA" id="ARBA00023315"/>
    </source>
</evidence>
<dbReference type="UniPathway" id="UPA00251">
    <property type="reaction ID" value="UER00375"/>
</dbReference>
<comment type="cofactor">
    <cofactor evidence="1 13">
        <name>pyridoxal 5'-phosphate</name>
        <dbReference type="ChEBI" id="CHEBI:597326"/>
    </cofactor>
</comment>
<dbReference type="InterPro" id="IPR004839">
    <property type="entry name" value="Aminotransferase_I/II_large"/>
</dbReference>
<dbReference type="InterPro" id="IPR015422">
    <property type="entry name" value="PyrdxlP-dep_Trfase_small"/>
</dbReference>
<dbReference type="GO" id="GO:0003870">
    <property type="term" value="F:5-aminolevulinate synthase activity"/>
    <property type="evidence" value="ECO:0007669"/>
    <property type="project" value="UniProtKB-EC"/>
</dbReference>
<dbReference type="EMBL" id="JXQW01000031">
    <property type="protein sequence ID" value="KIP99932.1"/>
    <property type="molecule type" value="Genomic_DNA"/>
</dbReference>
<dbReference type="Gene3D" id="3.40.640.10">
    <property type="entry name" value="Type I PLP-dependent aspartate aminotransferase-like (Major domain)"/>
    <property type="match status" value="1"/>
</dbReference>
<dbReference type="InterPro" id="IPR015421">
    <property type="entry name" value="PyrdxlP-dep_Trfase_major"/>
</dbReference>
<evidence type="ECO:0000256" key="6">
    <source>
        <dbReference type="ARBA" id="ARBA00022898"/>
    </source>
</evidence>
<dbReference type="NCBIfam" id="TIGR01821">
    <property type="entry name" value="5aminolev_synth"/>
    <property type="match status" value="1"/>
</dbReference>
<dbReference type="AlphaFoldDB" id="A0A0D0KSH0"/>
<dbReference type="InterPro" id="IPR001917">
    <property type="entry name" value="Aminotrans_II_pyridoxalP_BS"/>
</dbReference>
<keyword evidence="5" id="KW-0808">Transferase</keyword>
<evidence type="ECO:0000256" key="5">
    <source>
        <dbReference type="ARBA" id="ARBA00022679"/>
    </source>
</evidence>
<dbReference type="PROSITE" id="PS00599">
    <property type="entry name" value="AA_TRANSFER_CLASS_2"/>
    <property type="match status" value="1"/>
</dbReference>
<keyword evidence="7" id="KW-0350">Heme biosynthesis</keyword>
<organism evidence="15 16">
    <name type="scientific">Pseudomonas fulva</name>
    <dbReference type="NCBI Taxonomy" id="47880"/>
    <lineage>
        <taxon>Bacteria</taxon>
        <taxon>Pseudomonadati</taxon>
        <taxon>Pseudomonadota</taxon>
        <taxon>Gammaproteobacteria</taxon>
        <taxon>Pseudomonadales</taxon>
        <taxon>Pseudomonadaceae</taxon>
        <taxon>Pseudomonas</taxon>
    </lineage>
</organism>
<dbReference type="CDD" id="cd06454">
    <property type="entry name" value="KBL_like"/>
    <property type="match status" value="1"/>
</dbReference>
<dbReference type="GO" id="GO:0006782">
    <property type="term" value="P:protoporphyrinogen IX biosynthetic process"/>
    <property type="evidence" value="ECO:0007669"/>
    <property type="project" value="UniProtKB-UniPathway"/>
</dbReference>
<dbReference type="InterPro" id="IPR010961">
    <property type="entry name" value="4pyrrol_synth_NH2levulA_synth"/>
</dbReference>
<proteinExistence type="inferred from homology"/>
<dbReference type="Gene3D" id="3.90.1150.10">
    <property type="entry name" value="Aspartate Aminotransferase, domain 1"/>
    <property type="match status" value="1"/>
</dbReference>
<dbReference type="GO" id="GO:0030170">
    <property type="term" value="F:pyridoxal phosphate binding"/>
    <property type="evidence" value="ECO:0007669"/>
    <property type="project" value="InterPro"/>
</dbReference>
<sequence length="410" mass="44759">MYQALLQKQLETLKSSNQYRTFTTLSRICGQYPLARLEDGSKEPVVVWCSNDYLGMSQHPAVRGQMHKALDAYGAGSGGSRNIGGSHEVYTRLEASLAEWHGKEAALVFPTGFGSNDTTLQCLLRRIPDCVVISDELNHASIVNGIRSTPNERKIFRHNDVEDLELILAGYPSNRPKIVVFESVYSMDGDIAPIAEIISVAKRHNALTYLDEVHAVGMYGPRGAGVAAELGVADQVDVIQGTMAKAIGVIGGYIAASQIIIDSVRSFATGFIFTTSLPPAVTAGCLASVEHLKASSAERERLHAQTALLRERLKHYDIPVMPCSQTHVLPVLVGEATRCKAAAERLLRKHGVYLQPINFPSVPVGTERFRVNATPDHSEEQIEHLAISLRETFDHFTIPLASQAFGTEMA</sequence>
<evidence type="ECO:0000256" key="12">
    <source>
        <dbReference type="ARBA" id="ARBA00047654"/>
    </source>
</evidence>
<evidence type="ECO:0000256" key="11">
    <source>
        <dbReference type="ARBA" id="ARBA00032773"/>
    </source>
</evidence>
<accession>A0A0D0KSH0</accession>
<dbReference type="InterPro" id="IPR050087">
    <property type="entry name" value="AON_synthase_class-II"/>
</dbReference>
<comment type="similarity">
    <text evidence="3 13">Belongs to the class-II pyridoxal-phosphate-dependent aminotransferase family.</text>
</comment>
<dbReference type="PANTHER" id="PTHR13693:SF102">
    <property type="entry name" value="2-AMINO-3-KETOBUTYRATE COENZYME A LIGASE, MITOCHONDRIAL"/>
    <property type="match status" value="1"/>
</dbReference>
<dbReference type="SUPFAM" id="SSF53383">
    <property type="entry name" value="PLP-dependent transferases"/>
    <property type="match status" value="1"/>
</dbReference>
<dbReference type="Pfam" id="PF00155">
    <property type="entry name" value="Aminotran_1_2"/>
    <property type="match status" value="1"/>
</dbReference>
<dbReference type="FunFam" id="3.40.640.10:FF:000006">
    <property type="entry name" value="5-aminolevulinate synthase, mitochondrial"/>
    <property type="match status" value="1"/>
</dbReference>
<protein>
    <recommendedName>
        <fullName evidence="4">5-aminolevulinate synthase</fullName>
        <ecNumber evidence="4">2.3.1.37</ecNumber>
    </recommendedName>
    <alternativeName>
        <fullName evidence="9">5-aminolevulinic acid synthase</fullName>
    </alternativeName>
    <alternativeName>
        <fullName evidence="10">Delta-ALA synthase</fullName>
    </alternativeName>
    <alternativeName>
        <fullName evidence="11">Delta-aminolevulinate synthase</fullName>
    </alternativeName>
</protein>
<evidence type="ECO:0000259" key="14">
    <source>
        <dbReference type="Pfam" id="PF00155"/>
    </source>
</evidence>
<evidence type="ECO:0000256" key="13">
    <source>
        <dbReference type="RuleBase" id="RU003693"/>
    </source>
</evidence>
<evidence type="ECO:0000256" key="4">
    <source>
        <dbReference type="ARBA" id="ARBA00013257"/>
    </source>
</evidence>
<dbReference type="EC" id="2.3.1.37" evidence="4"/>
<keyword evidence="6 13" id="KW-0663">Pyridoxal phosphate</keyword>
<evidence type="ECO:0000256" key="2">
    <source>
        <dbReference type="ARBA" id="ARBA00005029"/>
    </source>
</evidence>
<gene>
    <name evidence="15" type="ORF">RU08_13045</name>
</gene>
<evidence type="ECO:0000313" key="16">
    <source>
        <dbReference type="Proteomes" id="UP000032068"/>
    </source>
</evidence>
<dbReference type="Proteomes" id="UP000032068">
    <property type="component" value="Unassembled WGS sequence"/>
</dbReference>
<evidence type="ECO:0000256" key="10">
    <source>
        <dbReference type="ARBA" id="ARBA00031945"/>
    </source>
</evidence>
<comment type="catalytic activity">
    <reaction evidence="12">
        <text>succinyl-CoA + glycine + H(+) = 5-aminolevulinate + CO2 + CoA</text>
        <dbReference type="Rhea" id="RHEA:12921"/>
        <dbReference type="ChEBI" id="CHEBI:15378"/>
        <dbReference type="ChEBI" id="CHEBI:16526"/>
        <dbReference type="ChEBI" id="CHEBI:57287"/>
        <dbReference type="ChEBI" id="CHEBI:57292"/>
        <dbReference type="ChEBI" id="CHEBI:57305"/>
        <dbReference type="ChEBI" id="CHEBI:356416"/>
        <dbReference type="EC" id="2.3.1.37"/>
    </reaction>
</comment>
<comment type="caution">
    <text evidence="15">The sequence shown here is derived from an EMBL/GenBank/DDBJ whole genome shotgun (WGS) entry which is preliminary data.</text>
</comment>
<keyword evidence="8" id="KW-0012">Acyltransferase</keyword>
<dbReference type="OrthoDB" id="9807157at2"/>